<keyword evidence="5" id="KW-0472">Membrane</keyword>
<dbReference type="GO" id="GO:0046872">
    <property type="term" value="F:metal ion binding"/>
    <property type="evidence" value="ECO:0007669"/>
    <property type="project" value="UniProtKB-UniRule"/>
</dbReference>
<keyword evidence="4" id="KW-0964">Secreted</keyword>
<dbReference type="GO" id="GO:0098552">
    <property type="term" value="C:side of membrane"/>
    <property type="evidence" value="ECO:0007669"/>
    <property type="project" value="UniProtKB-KW"/>
</dbReference>
<dbReference type="PROSITE" id="PS52012">
    <property type="entry name" value="CFEM"/>
    <property type="match status" value="1"/>
</dbReference>
<evidence type="ECO:0000256" key="3">
    <source>
        <dbReference type="ARBA" id="ARBA00010031"/>
    </source>
</evidence>
<keyword evidence="5" id="KW-0336">GPI-anchor</keyword>
<sequence length="59" mass="6354">MVTADCLETCISKTGLCTAPADIKCYCSNPDFQAKMVNCIKSDCPDQYNNALGLQNSVC</sequence>
<comment type="caution">
    <text evidence="11">The sequence shown here is derived from an EMBL/GenBank/DDBJ whole genome shotgun (WGS) entry which is preliminary data.</text>
</comment>
<proteinExistence type="inferred from homology"/>
<comment type="caution">
    <text evidence="9">Lacks conserved residue(s) required for the propagation of feature annotation.</text>
</comment>
<keyword evidence="6" id="KW-0732">Signal</keyword>
<comment type="subcellular location">
    <subcellularLocation>
        <location evidence="1">Membrane</location>
        <topology evidence="1">Lipid-anchor</topology>
        <topology evidence="1">GPI-anchor</topology>
    </subcellularLocation>
    <subcellularLocation>
        <location evidence="2">Secreted</location>
    </subcellularLocation>
</comment>
<feature type="binding site" description="axial binding residue" evidence="9">
    <location>
        <position position="22"/>
    </location>
    <ligand>
        <name>heme</name>
        <dbReference type="ChEBI" id="CHEBI:30413"/>
    </ligand>
    <ligandPart>
        <name>Fe</name>
        <dbReference type="ChEBI" id="CHEBI:18248"/>
    </ligandPart>
</feature>
<evidence type="ECO:0000256" key="4">
    <source>
        <dbReference type="ARBA" id="ARBA00022525"/>
    </source>
</evidence>
<evidence type="ECO:0000256" key="5">
    <source>
        <dbReference type="ARBA" id="ARBA00022622"/>
    </source>
</evidence>
<feature type="domain" description="CFEM" evidence="10">
    <location>
        <begin position="1"/>
        <end position="59"/>
    </location>
</feature>
<protein>
    <recommendedName>
        <fullName evidence="10">CFEM domain-containing protein</fullName>
    </recommendedName>
</protein>
<evidence type="ECO:0000259" key="10">
    <source>
        <dbReference type="PROSITE" id="PS52012"/>
    </source>
</evidence>
<keyword evidence="12" id="KW-1185">Reference proteome</keyword>
<evidence type="ECO:0000313" key="11">
    <source>
        <dbReference type="EMBL" id="THC90625.1"/>
    </source>
</evidence>
<evidence type="ECO:0000313" key="12">
    <source>
        <dbReference type="Proteomes" id="UP000308092"/>
    </source>
</evidence>
<evidence type="ECO:0000256" key="6">
    <source>
        <dbReference type="ARBA" id="ARBA00022729"/>
    </source>
</evidence>
<evidence type="ECO:0000256" key="2">
    <source>
        <dbReference type="ARBA" id="ARBA00004613"/>
    </source>
</evidence>
<keyword evidence="9" id="KW-0479">Metal-binding</keyword>
<accession>A0A4S3J6Y2</accession>
<reference evidence="11 12" key="1">
    <citation type="submission" date="2019-03" db="EMBL/GenBank/DDBJ databases">
        <title>The genome sequence of a newly discovered highly antifungal drug resistant Aspergillus species, Aspergillus tanneri NIH 1004.</title>
        <authorList>
            <person name="Mounaud S."/>
            <person name="Singh I."/>
            <person name="Joardar V."/>
            <person name="Pakala S."/>
            <person name="Pakala S."/>
            <person name="Venepally P."/>
            <person name="Hoover J."/>
            <person name="Nierman W."/>
            <person name="Chung J."/>
            <person name="Losada L."/>
        </authorList>
    </citation>
    <scope>NUCLEOTIDE SEQUENCE [LARGE SCALE GENOMIC DNA]</scope>
    <source>
        <strain evidence="11 12">NIH1004</strain>
    </source>
</reference>
<dbReference type="AlphaFoldDB" id="A0A4S3J6Y2"/>
<keyword evidence="8" id="KW-0449">Lipoprotein</keyword>
<name>A0A4S3J6Y2_9EURO</name>
<keyword evidence="5" id="KW-0325">Glycoprotein</keyword>
<organism evidence="11 12">
    <name type="scientific">Aspergillus tanneri</name>
    <dbReference type="NCBI Taxonomy" id="1220188"/>
    <lineage>
        <taxon>Eukaryota</taxon>
        <taxon>Fungi</taxon>
        <taxon>Dikarya</taxon>
        <taxon>Ascomycota</taxon>
        <taxon>Pezizomycotina</taxon>
        <taxon>Eurotiomycetes</taxon>
        <taxon>Eurotiomycetidae</taxon>
        <taxon>Eurotiales</taxon>
        <taxon>Aspergillaceae</taxon>
        <taxon>Aspergillus</taxon>
        <taxon>Aspergillus subgen. Circumdati</taxon>
    </lineage>
</organism>
<evidence type="ECO:0000256" key="7">
    <source>
        <dbReference type="ARBA" id="ARBA00023157"/>
    </source>
</evidence>
<dbReference type="VEuPathDB" id="FungiDB:EYZ11_009904"/>
<evidence type="ECO:0000256" key="1">
    <source>
        <dbReference type="ARBA" id="ARBA00004589"/>
    </source>
</evidence>
<dbReference type="Proteomes" id="UP000308092">
    <property type="component" value="Unassembled WGS sequence"/>
</dbReference>
<evidence type="ECO:0000256" key="9">
    <source>
        <dbReference type="PROSITE-ProRule" id="PRU01356"/>
    </source>
</evidence>
<keyword evidence="7" id="KW-1015">Disulfide bond</keyword>
<evidence type="ECO:0000256" key="8">
    <source>
        <dbReference type="ARBA" id="ARBA00023288"/>
    </source>
</evidence>
<dbReference type="GO" id="GO:0005576">
    <property type="term" value="C:extracellular region"/>
    <property type="evidence" value="ECO:0007669"/>
    <property type="project" value="UniProtKB-SubCell"/>
</dbReference>
<comment type="similarity">
    <text evidence="3">Belongs to the RBT5 family.</text>
</comment>
<gene>
    <name evidence="11" type="ORF">EYZ11_009904</name>
</gene>
<keyword evidence="9" id="KW-0408">Iron</keyword>
<dbReference type="Pfam" id="PF05730">
    <property type="entry name" value="CFEM"/>
    <property type="match status" value="1"/>
</dbReference>
<keyword evidence="9" id="KW-0349">Heme</keyword>
<dbReference type="InterPro" id="IPR008427">
    <property type="entry name" value="Extracellular_membr_CFEM_dom"/>
</dbReference>
<dbReference type="EMBL" id="SOSA01000499">
    <property type="protein sequence ID" value="THC90625.1"/>
    <property type="molecule type" value="Genomic_DNA"/>
</dbReference>